<feature type="compositionally biased region" description="Gly residues" evidence="10">
    <location>
        <begin position="58"/>
        <end position="67"/>
    </location>
</feature>
<keyword evidence="5" id="KW-1003">Cell membrane</keyword>
<evidence type="ECO:0000313" key="12">
    <source>
        <dbReference type="EMBL" id="KAK8945626.1"/>
    </source>
</evidence>
<evidence type="ECO:0000256" key="7">
    <source>
        <dbReference type="ARBA" id="ARBA00022989"/>
    </source>
</evidence>
<evidence type="ECO:0000256" key="4">
    <source>
        <dbReference type="ARBA" id="ARBA00022448"/>
    </source>
</evidence>
<evidence type="ECO:0000256" key="11">
    <source>
        <dbReference type="SAM" id="Phobius"/>
    </source>
</evidence>
<evidence type="ECO:0000256" key="6">
    <source>
        <dbReference type="ARBA" id="ARBA00022692"/>
    </source>
</evidence>
<feature type="transmembrane region" description="Helical" evidence="11">
    <location>
        <begin position="357"/>
        <end position="377"/>
    </location>
</feature>
<feature type="compositionally biased region" description="Gly residues" evidence="10">
    <location>
        <begin position="134"/>
        <end position="147"/>
    </location>
</feature>
<evidence type="ECO:0000256" key="8">
    <source>
        <dbReference type="ARBA" id="ARBA00023065"/>
    </source>
</evidence>
<evidence type="ECO:0000256" key="1">
    <source>
        <dbReference type="ARBA" id="ARBA00004127"/>
    </source>
</evidence>
<evidence type="ECO:0000256" key="2">
    <source>
        <dbReference type="ARBA" id="ARBA00004236"/>
    </source>
</evidence>
<feature type="transmembrane region" description="Helical" evidence="11">
    <location>
        <begin position="229"/>
        <end position="248"/>
    </location>
</feature>
<dbReference type="InterPro" id="IPR004695">
    <property type="entry name" value="SLAC1/Mae1/Ssu1/TehA"/>
</dbReference>
<feature type="transmembrane region" description="Helical" evidence="11">
    <location>
        <begin position="295"/>
        <end position="313"/>
    </location>
</feature>
<dbReference type="Pfam" id="PF03595">
    <property type="entry name" value="SLAC1"/>
    <property type="match status" value="1"/>
</dbReference>
<dbReference type="InterPro" id="IPR038665">
    <property type="entry name" value="Voltage-dep_anion_channel_sf"/>
</dbReference>
<reference evidence="12 13" key="1">
    <citation type="journal article" date="2022" name="Nat. Plants">
        <title>Genomes of leafy and leafless Platanthera orchids illuminate the evolution of mycoheterotrophy.</title>
        <authorList>
            <person name="Li M.H."/>
            <person name="Liu K.W."/>
            <person name="Li Z."/>
            <person name="Lu H.C."/>
            <person name="Ye Q.L."/>
            <person name="Zhang D."/>
            <person name="Wang J.Y."/>
            <person name="Li Y.F."/>
            <person name="Zhong Z.M."/>
            <person name="Liu X."/>
            <person name="Yu X."/>
            <person name="Liu D.K."/>
            <person name="Tu X.D."/>
            <person name="Liu B."/>
            <person name="Hao Y."/>
            <person name="Liao X.Y."/>
            <person name="Jiang Y.T."/>
            <person name="Sun W.H."/>
            <person name="Chen J."/>
            <person name="Chen Y.Q."/>
            <person name="Ai Y."/>
            <person name="Zhai J.W."/>
            <person name="Wu S.S."/>
            <person name="Zhou Z."/>
            <person name="Hsiao Y.Y."/>
            <person name="Wu W.L."/>
            <person name="Chen Y.Y."/>
            <person name="Lin Y.F."/>
            <person name="Hsu J.L."/>
            <person name="Li C.Y."/>
            <person name="Wang Z.W."/>
            <person name="Zhao X."/>
            <person name="Zhong W.Y."/>
            <person name="Ma X.K."/>
            <person name="Ma L."/>
            <person name="Huang J."/>
            <person name="Chen G.Z."/>
            <person name="Huang M.Z."/>
            <person name="Huang L."/>
            <person name="Peng D.H."/>
            <person name="Luo Y.B."/>
            <person name="Zou S.Q."/>
            <person name="Chen S.P."/>
            <person name="Lan S."/>
            <person name="Tsai W.C."/>
            <person name="Van de Peer Y."/>
            <person name="Liu Z.J."/>
        </authorList>
    </citation>
    <scope>NUCLEOTIDE SEQUENCE [LARGE SCALE GENOMIC DNA]</scope>
    <source>
        <strain evidence="12">Lor288</strain>
    </source>
</reference>
<dbReference type="PANTHER" id="PTHR31269">
    <property type="entry name" value="S-TYPE ANION CHANNEL SLAH3"/>
    <property type="match status" value="1"/>
</dbReference>
<dbReference type="CDD" id="cd09323">
    <property type="entry name" value="TDT_SLAC1_like"/>
    <property type="match status" value="1"/>
</dbReference>
<protein>
    <submittedName>
        <fullName evidence="12">Guard cell S-type anion channel SLAC1</fullName>
    </submittedName>
</protein>
<keyword evidence="4" id="KW-0813">Transport</keyword>
<keyword evidence="7 11" id="KW-1133">Transmembrane helix</keyword>
<dbReference type="InterPro" id="IPR030183">
    <property type="entry name" value="SLAC/SLAH"/>
</dbReference>
<feature type="transmembrane region" description="Helical" evidence="11">
    <location>
        <begin position="269"/>
        <end position="289"/>
    </location>
</feature>
<organism evidence="12 13">
    <name type="scientific">Platanthera guangdongensis</name>
    <dbReference type="NCBI Taxonomy" id="2320717"/>
    <lineage>
        <taxon>Eukaryota</taxon>
        <taxon>Viridiplantae</taxon>
        <taxon>Streptophyta</taxon>
        <taxon>Embryophyta</taxon>
        <taxon>Tracheophyta</taxon>
        <taxon>Spermatophyta</taxon>
        <taxon>Magnoliopsida</taxon>
        <taxon>Liliopsida</taxon>
        <taxon>Asparagales</taxon>
        <taxon>Orchidaceae</taxon>
        <taxon>Orchidoideae</taxon>
        <taxon>Orchideae</taxon>
        <taxon>Orchidinae</taxon>
        <taxon>Platanthera</taxon>
    </lineage>
</organism>
<name>A0ABR2LPM5_9ASPA</name>
<feature type="region of interest" description="Disordered" evidence="10">
    <location>
        <begin position="1"/>
        <end position="100"/>
    </location>
</feature>
<sequence>MAGGEASASLSAIHRDGINIRPDKSAEEAGTREIHQRQQGIYFGRQGSLETGKAAAAAGGGGGGGFSPRGSKDRRSLSRKGKSMGPATETSGGYGVRKGDDFRMFRTKSSLHRQLSMLPTGKEGGADNQNGDAPTGGGGGGGGGGRGESINQSVPAGRYFAALRGPELNEVKESEDILLPKDELWPFLLRFPVNCFGICLGLGSQTILWSAMTSSPAISFLHISPFINTGIWLLALLLLAAASIAYALKAALYFEAVRREYFHPVRLNFFFAPWIAGMFLVSGAPPSLAPPSPHPAVWCALMAPVFFLEVKIYGQWLSGGKRRLCMVANPSSHLSVVGNFVGAGLAARVGWPEAAKFFWAVGIAHYMCVFVTLYQRLPTSETLPKELHPVYCMFIATPAAASLAWNAIYGEFDAVARTFYFIALFLYVSLIVRINFFRGFRFSVAWWSYTFPMTMVSVATIRYAEEVPTVITKGLALVLTFISSTIVLLLFVSTLLHGFVWGSLFPNDPAIAISRNKNCSSAGKRIAARGRTEAMPHIYDEVRRWAKLSLVPAAKGNTKNKSDDN</sequence>
<evidence type="ECO:0000256" key="9">
    <source>
        <dbReference type="ARBA" id="ARBA00023136"/>
    </source>
</evidence>
<comment type="caution">
    <text evidence="12">The sequence shown here is derived from an EMBL/GenBank/DDBJ whole genome shotgun (WGS) entry which is preliminary data.</text>
</comment>
<feature type="transmembrane region" description="Helical" evidence="11">
    <location>
        <begin position="389"/>
        <end position="408"/>
    </location>
</feature>
<feature type="transmembrane region" description="Helical" evidence="11">
    <location>
        <begin position="334"/>
        <end position="351"/>
    </location>
</feature>
<keyword evidence="8" id="KW-0406">Ion transport</keyword>
<dbReference type="Gene3D" id="1.50.10.150">
    <property type="entry name" value="Voltage-dependent anion channel"/>
    <property type="match status" value="1"/>
</dbReference>
<feature type="transmembrane region" description="Helical" evidence="11">
    <location>
        <begin position="414"/>
        <end position="432"/>
    </location>
</feature>
<feature type="transmembrane region" description="Helical" evidence="11">
    <location>
        <begin position="475"/>
        <end position="496"/>
    </location>
</feature>
<dbReference type="EMBL" id="JBBWWR010000017">
    <property type="protein sequence ID" value="KAK8945626.1"/>
    <property type="molecule type" value="Genomic_DNA"/>
</dbReference>
<feature type="compositionally biased region" description="Basic and acidic residues" evidence="10">
    <location>
        <begin position="13"/>
        <end position="36"/>
    </location>
</feature>
<keyword evidence="6 11" id="KW-0812">Transmembrane</keyword>
<comment type="subcellular location">
    <subcellularLocation>
        <location evidence="2">Cell membrane</location>
    </subcellularLocation>
    <subcellularLocation>
        <location evidence="1">Endomembrane system</location>
        <topology evidence="1">Multi-pass membrane protein</topology>
    </subcellularLocation>
</comment>
<proteinExistence type="inferred from homology"/>
<dbReference type="Proteomes" id="UP001412067">
    <property type="component" value="Unassembled WGS sequence"/>
</dbReference>
<evidence type="ECO:0000313" key="13">
    <source>
        <dbReference type="Proteomes" id="UP001412067"/>
    </source>
</evidence>
<gene>
    <name evidence="12" type="primary">SLAC1</name>
    <name evidence="12" type="ORF">KSP40_PGU021527</name>
</gene>
<feature type="transmembrane region" description="Helical" evidence="11">
    <location>
        <begin position="187"/>
        <end position="209"/>
    </location>
</feature>
<evidence type="ECO:0000256" key="10">
    <source>
        <dbReference type="SAM" id="MobiDB-lite"/>
    </source>
</evidence>
<keyword evidence="13" id="KW-1185">Reference proteome</keyword>
<evidence type="ECO:0000256" key="5">
    <source>
        <dbReference type="ARBA" id="ARBA00022475"/>
    </source>
</evidence>
<feature type="region of interest" description="Disordered" evidence="10">
    <location>
        <begin position="118"/>
        <end position="148"/>
    </location>
</feature>
<feature type="transmembrane region" description="Helical" evidence="11">
    <location>
        <begin position="444"/>
        <end position="463"/>
    </location>
</feature>
<comment type="similarity">
    <text evidence="3">Belongs to the SLAC1 S-type anion channel family.</text>
</comment>
<evidence type="ECO:0000256" key="3">
    <source>
        <dbReference type="ARBA" id="ARBA00007808"/>
    </source>
</evidence>
<dbReference type="PANTHER" id="PTHR31269:SF11">
    <property type="entry name" value="GUARD CELL S-TYPE ANION CHANNEL SLAC1"/>
    <property type="match status" value="1"/>
</dbReference>
<keyword evidence="9 11" id="KW-0472">Membrane</keyword>
<accession>A0ABR2LPM5</accession>